<feature type="transmembrane region" description="Helical" evidence="1">
    <location>
        <begin position="120"/>
        <end position="143"/>
    </location>
</feature>
<evidence type="ECO:0000313" key="3">
    <source>
        <dbReference type="EMBL" id="KAF9463770.1"/>
    </source>
</evidence>
<evidence type="ECO:0000256" key="1">
    <source>
        <dbReference type="SAM" id="Phobius"/>
    </source>
</evidence>
<dbReference type="Pfam" id="PF20152">
    <property type="entry name" value="DUF6534"/>
    <property type="match status" value="1"/>
</dbReference>
<keyword evidence="1" id="KW-1133">Transmembrane helix</keyword>
<dbReference type="EMBL" id="MU150259">
    <property type="protein sequence ID" value="KAF9463770.1"/>
    <property type="molecule type" value="Genomic_DNA"/>
</dbReference>
<feature type="transmembrane region" description="Helical" evidence="1">
    <location>
        <begin position="195"/>
        <end position="222"/>
    </location>
</feature>
<keyword evidence="1" id="KW-0812">Transmembrane</keyword>
<sequence>MSTALPPLDDSMGSMLLGVIISAILYGVSLVQTFFYYTSYPKDVWYLKSLVALTVVFDTVHLALISHTIYHYLVTNYFNPSSLQFMIWSLLIEALFTGLTGALVQTFYTARVWRLSKRNIPLTFGILFLVVANAGCGTAWVILAMSFKTFENLLDISGLTLTINALSTAVDIIIAASLCIMLNNARTGFKKSDTIINRLILFVVNTGVLTSCCALASLISLLASPKSLIYASFYFCIGRFYTNSFLATLNARKSLTGTVDDVSHMLVSLPPSVLTPAGSIGTKAGGQNISIRIDTTKESMHEERAVAMVRLLCLLVVYLDSLC</sequence>
<dbReference type="InterPro" id="IPR045339">
    <property type="entry name" value="DUF6534"/>
</dbReference>
<dbReference type="PANTHER" id="PTHR40465">
    <property type="entry name" value="CHROMOSOME 1, WHOLE GENOME SHOTGUN SEQUENCE"/>
    <property type="match status" value="1"/>
</dbReference>
<feature type="transmembrane region" description="Helical" evidence="1">
    <location>
        <begin position="163"/>
        <end position="183"/>
    </location>
</feature>
<protein>
    <recommendedName>
        <fullName evidence="2">DUF6534 domain-containing protein</fullName>
    </recommendedName>
</protein>
<evidence type="ECO:0000313" key="4">
    <source>
        <dbReference type="Proteomes" id="UP000807353"/>
    </source>
</evidence>
<feature type="transmembrane region" description="Helical" evidence="1">
    <location>
        <begin position="228"/>
        <end position="249"/>
    </location>
</feature>
<gene>
    <name evidence="3" type="ORF">BDZ94DRAFT_588844</name>
</gene>
<reference evidence="3" key="1">
    <citation type="submission" date="2020-11" db="EMBL/GenBank/DDBJ databases">
        <authorList>
            <consortium name="DOE Joint Genome Institute"/>
            <person name="Ahrendt S."/>
            <person name="Riley R."/>
            <person name="Andreopoulos W."/>
            <person name="Labutti K."/>
            <person name="Pangilinan J."/>
            <person name="Ruiz-Duenas F.J."/>
            <person name="Barrasa J.M."/>
            <person name="Sanchez-Garcia M."/>
            <person name="Camarero S."/>
            <person name="Miyauchi S."/>
            <person name="Serrano A."/>
            <person name="Linde D."/>
            <person name="Babiker R."/>
            <person name="Drula E."/>
            <person name="Ayuso-Fernandez I."/>
            <person name="Pacheco R."/>
            <person name="Padilla G."/>
            <person name="Ferreira P."/>
            <person name="Barriuso J."/>
            <person name="Kellner H."/>
            <person name="Castanera R."/>
            <person name="Alfaro M."/>
            <person name="Ramirez L."/>
            <person name="Pisabarro A.G."/>
            <person name="Kuo A."/>
            <person name="Tritt A."/>
            <person name="Lipzen A."/>
            <person name="He G."/>
            <person name="Yan M."/>
            <person name="Ng V."/>
            <person name="Cullen D."/>
            <person name="Martin F."/>
            <person name="Rosso M.-N."/>
            <person name="Henrissat B."/>
            <person name="Hibbett D."/>
            <person name="Martinez A.T."/>
            <person name="Grigoriev I.V."/>
        </authorList>
    </citation>
    <scope>NUCLEOTIDE SEQUENCE</scope>
    <source>
        <strain evidence="3">CBS 247.69</strain>
    </source>
</reference>
<keyword evidence="4" id="KW-1185">Reference proteome</keyword>
<feature type="transmembrane region" description="Helical" evidence="1">
    <location>
        <begin position="15"/>
        <end position="38"/>
    </location>
</feature>
<keyword evidence="1" id="KW-0472">Membrane</keyword>
<proteinExistence type="predicted"/>
<feature type="transmembrane region" description="Helical" evidence="1">
    <location>
        <begin position="85"/>
        <end position="108"/>
    </location>
</feature>
<comment type="caution">
    <text evidence="3">The sequence shown here is derived from an EMBL/GenBank/DDBJ whole genome shotgun (WGS) entry which is preliminary data.</text>
</comment>
<organism evidence="3 4">
    <name type="scientific">Collybia nuda</name>
    <dbReference type="NCBI Taxonomy" id="64659"/>
    <lineage>
        <taxon>Eukaryota</taxon>
        <taxon>Fungi</taxon>
        <taxon>Dikarya</taxon>
        <taxon>Basidiomycota</taxon>
        <taxon>Agaricomycotina</taxon>
        <taxon>Agaricomycetes</taxon>
        <taxon>Agaricomycetidae</taxon>
        <taxon>Agaricales</taxon>
        <taxon>Tricholomatineae</taxon>
        <taxon>Clitocybaceae</taxon>
        <taxon>Collybia</taxon>
    </lineage>
</organism>
<name>A0A9P5Y7T5_9AGAR</name>
<evidence type="ECO:0000259" key="2">
    <source>
        <dbReference type="Pfam" id="PF20152"/>
    </source>
</evidence>
<dbReference type="PANTHER" id="PTHR40465:SF1">
    <property type="entry name" value="DUF6534 DOMAIN-CONTAINING PROTEIN"/>
    <property type="match status" value="1"/>
</dbReference>
<dbReference type="OrthoDB" id="3263055at2759"/>
<accession>A0A9P5Y7T5</accession>
<dbReference type="AlphaFoldDB" id="A0A9P5Y7T5"/>
<feature type="domain" description="DUF6534" evidence="2">
    <location>
        <begin position="167"/>
        <end position="254"/>
    </location>
</feature>
<dbReference type="Proteomes" id="UP000807353">
    <property type="component" value="Unassembled WGS sequence"/>
</dbReference>
<feature type="transmembrane region" description="Helical" evidence="1">
    <location>
        <begin position="50"/>
        <end position="73"/>
    </location>
</feature>